<accession>A0A6S7JPM0</accession>
<dbReference type="InterPro" id="IPR036388">
    <property type="entry name" value="WH-like_DNA-bd_sf"/>
</dbReference>
<feature type="non-terminal residue" evidence="5">
    <location>
        <position position="1"/>
    </location>
</feature>
<dbReference type="AlphaFoldDB" id="A0A6S7JPM0"/>
<sequence length="269" mass="30425">ITGDGKYGIGTPIMLLRGSTNQRLAQYLKRNKEYGSGKYRSEKWWKAFARQLTCENYLCEKAVDNGWGATTAMTAKAHKWFNTSNNDDCSLKLEPSQDMLDQEKDTSVKHVVTVNVSALTPQRVAPGLWSTRRPLLQIPSVEKTEEPISKRESELEGALYADLLKLRGKLASREGYAPYMIASNKQMIDIARYSKTSREVVYKAAQLRNDDGVISILDSFGENHPSSCYGYHRKCYQKYTHKRLLQKLHEETIEPEASTSTASTDTEIA</sequence>
<dbReference type="GO" id="GO:0000166">
    <property type="term" value="F:nucleotide binding"/>
    <property type="evidence" value="ECO:0007669"/>
    <property type="project" value="InterPro"/>
</dbReference>
<evidence type="ECO:0000259" key="4">
    <source>
        <dbReference type="SMART" id="SM00956"/>
    </source>
</evidence>
<keyword evidence="5" id="KW-0347">Helicase</keyword>
<proteinExistence type="predicted"/>
<dbReference type="GO" id="GO:0006281">
    <property type="term" value="P:DNA repair"/>
    <property type="evidence" value="ECO:0007669"/>
    <property type="project" value="InterPro"/>
</dbReference>
<evidence type="ECO:0000256" key="1">
    <source>
        <dbReference type="ARBA" id="ARBA00034617"/>
    </source>
</evidence>
<dbReference type="Gene3D" id="1.10.150.80">
    <property type="entry name" value="HRDC domain"/>
    <property type="match status" value="1"/>
</dbReference>
<dbReference type="InterPro" id="IPR036390">
    <property type="entry name" value="WH_DNA-bd_sf"/>
</dbReference>
<dbReference type="SMART" id="SM00956">
    <property type="entry name" value="RQC"/>
    <property type="match status" value="1"/>
</dbReference>
<evidence type="ECO:0000313" key="5">
    <source>
        <dbReference type="EMBL" id="CAB4033417.1"/>
    </source>
</evidence>
<feature type="non-terminal residue" evidence="5">
    <location>
        <position position="269"/>
    </location>
</feature>
<gene>
    <name evidence="5" type="ORF">PACLA_8A089855</name>
</gene>
<dbReference type="Gene3D" id="1.10.10.10">
    <property type="entry name" value="Winged helix-like DNA-binding domain superfamily/Winged helix DNA-binding domain"/>
    <property type="match status" value="1"/>
</dbReference>
<keyword evidence="5" id="KW-0067">ATP-binding</keyword>
<evidence type="ECO:0000256" key="2">
    <source>
        <dbReference type="ARBA" id="ARBA00034808"/>
    </source>
</evidence>
<feature type="domain" description="RQC" evidence="4">
    <location>
        <begin position="1"/>
        <end position="95"/>
    </location>
</feature>
<dbReference type="InterPro" id="IPR002121">
    <property type="entry name" value="HRDC_dom"/>
</dbReference>
<dbReference type="Pfam" id="PF09382">
    <property type="entry name" value="RQC"/>
    <property type="match status" value="1"/>
</dbReference>
<dbReference type="EC" id="5.6.2.4" evidence="2"/>
<keyword evidence="5" id="KW-0547">Nucleotide-binding</keyword>
<dbReference type="GO" id="GO:0043138">
    <property type="term" value="F:3'-5' DNA helicase activity"/>
    <property type="evidence" value="ECO:0007669"/>
    <property type="project" value="UniProtKB-EC"/>
</dbReference>
<feature type="region of interest" description="Disordered" evidence="3">
    <location>
        <begin position="250"/>
        <end position="269"/>
    </location>
</feature>
<reference evidence="5" key="1">
    <citation type="submission" date="2020-04" db="EMBL/GenBank/DDBJ databases">
        <authorList>
            <person name="Alioto T."/>
            <person name="Alioto T."/>
            <person name="Gomez Garrido J."/>
        </authorList>
    </citation>
    <scope>NUCLEOTIDE SEQUENCE</scope>
    <source>
        <strain evidence="5">A484AB</strain>
    </source>
</reference>
<dbReference type="EMBL" id="CACRXK020019230">
    <property type="protein sequence ID" value="CAB4033417.1"/>
    <property type="molecule type" value="Genomic_DNA"/>
</dbReference>
<name>A0A6S7JPM0_PARCT</name>
<dbReference type="Proteomes" id="UP001152795">
    <property type="component" value="Unassembled WGS sequence"/>
</dbReference>
<evidence type="ECO:0000256" key="3">
    <source>
        <dbReference type="SAM" id="MobiDB-lite"/>
    </source>
</evidence>
<dbReference type="Pfam" id="PF00570">
    <property type="entry name" value="HRDC"/>
    <property type="match status" value="1"/>
</dbReference>
<evidence type="ECO:0000313" key="6">
    <source>
        <dbReference type="Proteomes" id="UP001152795"/>
    </source>
</evidence>
<comment type="catalytic activity">
    <reaction evidence="1">
        <text>Couples ATP hydrolysis with the unwinding of duplex DNA by translocating in the 3'-5' direction.</text>
        <dbReference type="EC" id="5.6.2.4"/>
    </reaction>
</comment>
<comment type="caution">
    <text evidence="5">The sequence shown here is derived from an EMBL/GenBank/DDBJ whole genome shotgun (WGS) entry which is preliminary data.</text>
</comment>
<keyword evidence="5" id="KW-0378">Hydrolase</keyword>
<feature type="compositionally biased region" description="Low complexity" evidence="3">
    <location>
        <begin position="255"/>
        <end position="269"/>
    </location>
</feature>
<dbReference type="InterPro" id="IPR044876">
    <property type="entry name" value="HRDC_dom_sf"/>
</dbReference>
<dbReference type="GO" id="GO:0006260">
    <property type="term" value="P:DNA replication"/>
    <property type="evidence" value="ECO:0007669"/>
    <property type="project" value="InterPro"/>
</dbReference>
<keyword evidence="6" id="KW-1185">Reference proteome</keyword>
<dbReference type="SUPFAM" id="SSF46785">
    <property type="entry name" value="Winged helix' DNA-binding domain"/>
    <property type="match status" value="1"/>
</dbReference>
<dbReference type="InterPro" id="IPR010997">
    <property type="entry name" value="HRDC-like_sf"/>
</dbReference>
<dbReference type="InterPro" id="IPR018982">
    <property type="entry name" value="RQC_domain"/>
</dbReference>
<dbReference type="GO" id="GO:0003676">
    <property type="term" value="F:nucleic acid binding"/>
    <property type="evidence" value="ECO:0007669"/>
    <property type="project" value="InterPro"/>
</dbReference>
<organism evidence="5 6">
    <name type="scientific">Paramuricea clavata</name>
    <name type="common">Red gorgonian</name>
    <name type="synonym">Violescent sea-whip</name>
    <dbReference type="NCBI Taxonomy" id="317549"/>
    <lineage>
        <taxon>Eukaryota</taxon>
        <taxon>Metazoa</taxon>
        <taxon>Cnidaria</taxon>
        <taxon>Anthozoa</taxon>
        <taxon>Octocorallia</taxon>
        <taxon>Malacalcyonacea</taxon>
        <taxon>Plexauridae</taxon>
        <taxon>Paramuricea</taxon>
    </lineage>
</organism>
<protein>
    <recommendedName>
        <fullName evidence="2">DNA 3'-5' helicase</fullName>
        <ecNumber evidence="2">5.6.2.4</ecNumber>
    </recommendedName>
</protein>
<dbReference type="SUPFAM" id="SSF47819">
    <property type="entry name" value="HRDC-like"/>
    <property type="match status" value="1"/>
</dbReference>
<dbReference type="OrthoDB" id="10261556at2759"/>